<dbReference type="GO" id="GO:0005615">
    <property type="term" value="C:extracellular space"/>
    <property type="evidence" value="ECO:0007669"/>
    <property type="project" value="TreeGrafter"/>
</dbReference>
<dbReference type="PANTHER" id="PTHR11008:SF32">
    <property type="entry name" value="CIRCADIAN CLOCK-CONTROLLED PROTEIN DAYWAKE-RELATED"/>
    <property type="match status" value="1"/>
</dbReference>
<accession>A0A482VMN1</accession>
<comment type="caution">
    <text evidence="1">The sequence shown here is derived from an EMBL/GenBank/DDBJ whole genome shotgun (WGS) entry which is preliminary data.</text>
</comment>
<proteinExistence type="predicted"/>
<evidence type="ECO:0000313" key="1">
    <source>
        <dbReference type="EMBL" id="RZC33943.1"/>
    </source>
</evidence>
<dbReference type="PANTHER" id="PTHR11008">
    <property type="entry name" value="PROTEIN TAKEOUT-LIKE PROTEIN"/>
    <property type="match status" value="1"/>
</dbReference>
<dbReference type="SMART" id="SM00700">
    <property type="entry name" value="JHBP"/>
    <property type="match status" value="1"/>
</dbReference>
<dbReference type="Proteomes" id="UP000292052">
    <property type="component" value="Unassembled WGS sequence"/>
</dbReference>
<organism evidence="1 2">
    <name type="scientific">Asbolus verrucosus</name>
    <name type="common">Desert ironclad beetle</name>
    <dbReference type="NCBI Taxonomy" id="1661398"/>
    <lineage>
        <taxon>Eukaryota</taxon>
        <taxon>Metazoa</taxon>
        <taxon>Ecdysozoa</taxon>
        <taxon>Arthropoda</taxon>
        <taxon>Hexapoda</taxon>
        <taxon>Insecta</taxon>
        <taxon>Pterygota</taxon>
        <taxon>Neoptera</taxon>
        <taxon>Endopterygota</taxon>
        <taxon>Coleoptera</taxon>
        <taxon>Polyphaga</taxon>
        <taxon>Cucujiformia</taxon>
        <taxon>Tenebrionidae</taxon>
        <taxon>Pimeliinae</taxon>
        <taxon>Asbolus</taxon>
    </lineage>
</organism>
<feature type="non-terminal residue" evidence="1">
    <location>
        <position position="1"/>
    </location>
</feature>
<sequence length="290" mass="33156">SSFKKCNRKQADFNKCLATAVQDAINQLNDPIPEIGLPSLEPLQMPTLTIPAGKTAVLFEQNYKNFIMRGLSKGKSKFQRQNRQRGMLSPRKNVTFFLTFKLEEFEKRGKRYFKVVDTKLIQEPEGIKFEFDNLVRNDVNLGSEDDTDINKIFNDNWRPIYYDIRASSFRKCNRTQDDFNQCLATALQDALSQLTKPFPEVGLPSLDPLETPALTVPAGSSILQFPQVYTNFNIYGLTNGNVTKFDFNFDNKTMYIEIIFPEIRAEFEYDYNGKILLVPIKGKGPGKISA</sequence>
<evidence type="ECO:0000313" key="2">
    <source>
        <dbReference type="Proteomes" id="UP000292052"/>
    </source>
</evidence>
<protein>
    <submittedName>
        <fullName evidence="1">JHBP domain containing protein</fullName>
    </submittedName>
</protein>
<dbReference type="STRING" id="1661398.A0A482VMN1"/>
<dbReference type="EMBL" id="QDEB01084314">
    <property type="protein sequence ID" value="RZC33943.1"/>
    <property type="molecule type" value="Genomic_DNA"/>
</dbReference>
<dbReference type="OrthoDB" id="8190514at2759"/>
<dbReference type="Pfam" id="PF06585">
    <property type="entry name" value="JHBP"/>
    <property type="match status" value="3"/>
</dbReference>
<name>A0A482VMN1_ASBVE</name>
<dbReference type="Gene3D" id="3.15.10.30">
    <property type="entry name" value="Haemolymph juvenile hormone binding protein"/>
    <property type="match status" value="3"/>
</dbReference>
<gene>
    <name evidence="1" type="ORF">BDFB_012816</name>
</gene>
<keyword evidence="2" id="KW-1185">Reference proteome</keyword>
<reference evidence="1 2" key="1">
    <citation type="submission" date="2017-03" db="EMBL/GenBank/DDBJ databases">
        <title>Genome of the blue death feigning beetle - Asbolus verrucosus.</title>
        <authorList>
            <person name="Rider S.D."/>
        </authorList>
    </citation>
    <scope>NUCLEOTIDE SEQUENCE [LARGE SCALE GENOMIC DNA]</scope>
    <source>
        <strain evidence="1">Butters</strain>
        <tissue evidence="1">Head and leg muscle</tissue>
    </source>
</reference>
<dbReference type="InterPro" id="IPR038606">
    <property type="entry name" value="To_sf"/>
</dbReference>
<dbReference type="AlphaFoldDB" id="A0A482VMN1"/>
<feature type="non-terminal residue" evidence="1">
    <location>
        <position position="290"/>
    </location>
</feature>
<dbReference type="InterPro" id="IPR010562">
    <property type="entry name" value="Haemolymph_juvenile_hormone-bd"/>
</dbReference>